<name>A0A501W543_9RHOB</name>
<organism evidence="2 3">
    <name type="scientific">Amaricoccus solimangrovi</name>
    <dbReference type="NCBI Taxonomy" id="2589815"/>
    <lineage>
        <taxon>Bacteria</taxon>
        <taxon>Pseudomonadati</taxon>
        <taxon>Pseudomonadota</taxon>
        <taxon>Alphaproteobacteria</taxon>
        <taxon>Rhodobacterales</taxon>
        <taxon>Paracoccaceae</taxon>
        <taxon>Amaricoccus</taxon>
    </lineage>
</organism>
<proteinExistence type="predicted"/>
<dbReference type="PANTHER" id="PTHR12956">
    <property type="entry name" value="ALKALINE CERAMIDASE-RELATED"/>
    <property type="match status" value="1"/>
</dbReference>
<evidence type="ECO:0000313" key="3">
    <source>
        <dbReference type="Proteomes" id="UP000319255"/>
    </source>
</evidence>
<dbReference type="PANTHER" id="PTHR12956:SF17">
    <property type="entry name" value="OS01G0749100 PROTEIN"/>
    <property type="match status" value="1"/>
</dbReference>
<dbReference type="EMBL" id="VFRP01000061">
    <property type="protein sequence ID" value="TPE45063.1"/>
    <property type="molecule type" value="Genomic_DNA"/>
</dbReference>
<reference evidence="2 3" key="1">
    <citation type="submission" date="2019-06" db="EMBL/GenBank/DDBJ databases">
        <title>A novel bacterium of genus Amaricoccus, isolated from marine sediment.</title>
        <authorList>
            <person name="Huang H."/>
            <person name="Mo K."/>
            <person name="Hu Y."/>
        </authorList>
    </citation>
    <scope>NUCLEOTIDE SEQUENCE [LARGE SCALE GENOMIC DNA]</scope>
    <source>
        <strain evidence="2 3">HB172011</strain>
    </source>
</reference>
<gene>
    <name evidence="2" type="ORF">FJM51_22840</name>
</gene>
<dbReference type="RefSeq" id="WP_140456405.1">
    <property type="nucleotide sequence ID" value="NZ_VFRP01000061.1"/>
</dbReference>
<keyword evidence="3" id="KW-1185">Reference proteome</keyword>
<feature type="domain" description="TOD1/MUCI70 glycosyltransferase-like" evidence="1">
    <location>
        <begin position="64"/>
        <end position="203"/>
    </location>
</feature>
<evidence type="ECO:0000259" key="1">
    <source>
        <dbReference type="Pfam" id="PF04765"/>
    </source>
</evidence>
<dbReference type="InterPro" id="IPR048354">
    <property type="entry name" value="TOD1_MUCI70_glycTrfase_dom"/>
</dbReference>
<dbReference type="InterPro" id="IPR006852">
    <property type="entry name" value="TOD1_MUCI70"/>
</dbReference>
<protein>
    <submittedName>
        <fullName evidence="2">DUF616 domain-containing protein</fullName>
    </submittedName>
</protein>
<dbReference type="Proteomes" id="UP000319255">
    <property type="component" value="Unassembled WGS sequence"/>
</dbReference>
<evidence type="ECO:0000313" key="2">
    <source>
        <dbReference type="EMBL" id="TPE45063.1"/>
    </source>
</evidence>
<dbReference type="OrthoDB" id="396512at2"/>
<sequence length="275" mass="30776">MTQTILYTCANLAYDQIFSPVVSSPGIEPVLFSDRKPRFVSGWNWRPMPEAAAALGPSLGNRYAKFFPAKIFPEADYSIYIDANLLVIADLNPLLEEFIASGADIGLFPHSARGDIQSELDFCGEVGKIAPADLPLGQAQIDFYRAEGLPRDHVLTENAIILRRHGRGEARGAALDAAMELWWEQLARFTKRDQLSLPYVLHRSGLGVKLWDWNYLSPNPYFSRYIHRRGLLSDIYIFLGNKRHRSAAWRVPVDGAFSLYRGVLKPGLAKLRGGG</sequence>
<dbReference type="AlphaFoldDB" id="A0A501W543"/>
<accession>A0A501W543</accession>
<dbReference type="Pfam" id="PF04765">
    <property type="entry name" value="TOD1_MUCI70"/>
    <property type="match status" value="1"/>
</dbReference>
<comment type="caution">
    <text evidence="2">The sequence shown here is derived from an EMBL/GenBank/DDBJ whole genome shotgun (WGS) entry which is preliminary data.</text>
</comment>